<gene>
    <name evidence="7" type="ORF">SAMN05216199_2109</name>
</gene>
<evidence type="ECO:0000256" key="2">
    <source>
        <dbReference type="ARBA" id="ARBA00022630"/>
    </source>
</evidence>
<organism evidence="7 8">
    <name type="scientific">Pedococcus cremeus</name>
    <dbReference type="NCBI Taxonomy" id="587636"/>
    <lineage>
        <taxon>Bacteria</taxon>
        <taxon>Bacillati</taxon>
        <taxon>Actinomycetota</taxon>
        <taxon>Actinomycetes</taxon>
        <taxon>Micrococcales</taxon>
        <taxon>Intrasporangiaceae</taxon>
        <taxon>Pedococcus</taxon>
    </lineage>
</organism>
<dbReference type="Pfam" id="PF14759">
    <property type="entry name" value="Reductase_C"/>
    <property type="match status" value="1"/>
</dbReference>
<dbReference type="PANTHER" id="PTHR43557">
    <property type="entry name" value="APOPTOSIS-INDUCING FACTOR 1"/>
    <property type="match status" value="1"/>
</dbReference>
<evidence type="ECO:0000256" key="3">
    <source>
        <dbReference type="ARBA" id="ARBA00022827"/>
    </source>
</evidence>
<protein>
    <submittedName>
        <fullName evidence="7">3-phenylpropionate/trans-cinnamate dioxygenase ferredoxin reductase subunit</fullName>
    </submittedName>
</protein>
<keyword evidence="3" id="KW-0274">FAD</keyword>
<feature type="domain" description="FAD/NAD(P)-binding" evidence="5">
    <location>
        <begin position="7"/>
        <end position="303"/>
    </location>
</feature>
<keyword evidence="7" id="KW-0223">Dioxygenase</keyword>
<dbReference type="PRINTS" id="PR00411">
    <property type="entry name" value="PNDRDTASEI"/>
</dbReference>
<dbReference type="STRING" id="587636.SAMN05216199_2109"/>
<dbReference type="SUPFAM" id="SSF51905">
    <property type="entry name" value="FAD/NAD(P)-binding domain"/>
    <property type="match status" value="1"/>
</dbReference>
<keyword evidence="8" id="KW-1185">Reference proteome</keyword>
<evidence type="ECO:0000313" key="7">
    <source>
        <dbReference type="EMBL" id="SES12914.1"/>
    </source>
</evidence>
<dbReference type="Pfam" id="PF07992">
    <property type="entry name" value="Pyr_redox_2"/>
    <property type="match status" value="1"/>
</dbReference>
<dbReference type="SUPFAM" id="SSF55424">
    <property type="entry name" value="FAD/NAD-linked reductases, dimerisation (C-terminal) domain"/>
    <property type="match status" value="1"/>
</dbReference>
<sequence length="407" mass="44183">MADNRTFVVVGGGLAGAKTVEALREQGFDGAVELYGAEPHLPYERPPLSKGYLKTGEGLADAFVHSREWYLQHHVGLHLGTRVTELALLDHEIATDTGERVRYDRLLIATGSTPRQLHLPGAELEGVLYLRIIEDSDRLRAAFQPGRRVVFVGGGWIGLEAASAAVEAGCTVTVLEALEIPLVRVLGPKIAPVFADLHREKGVDLRTSVEVADLEGEHGQVRGVRLADGTTLAADTVVVGIGALPNIELAEFAGLRLDNGIVVDAQGCTSDPDVFAVGDVANHFLPFLDQHVRVEHWATALNQPAAVAAGMLGKDDVYDELPYFFTDQYDLGMEYIGYCGPDDEVVVRGDLASREFLAFWLRDDRVVAGMAVNTWDVIDDIKVVIRSRATVDRERLADPGVPLHELA</sequence>
<comment type="cofactor">
    <cofactor evidence="1">
        <name>FAD</name>
        <dbReference type="ChEBI" id="CHEBI:57692"/>
    </cofactor>
</comment>
<proteinExistence type="predicted"/>
<evidence type="ECO:0000256" key="4">
    <source>
        <dbReference type="ARBA" id="ARBA00023002"/>
    </source>
</evidence>
<name>A0A1H9UUW0_9MICO</name>
<dbReference type="InterPro" id="IPR016156">
    <property type="entry name" value="FAD/NAD-linked_Rdtase_dimer_sf"/>
</dbReference>
<keyword evidence="4" id="KW-0560">Oxidoreductase</keyword>
<dbReference type="InterPro" id="IPR050446">
    <property type="entry name" value="FAD-oxidoreductase/Apoptosis"/>
</dbReference>
<dbReference type="GO" id="GO:0005737">
    <property type="term" value="C:cytoplasm"/>
    <property type="evidence" value="ECO:0007669"/>
    <property type="project" value="TreeGrafter"/>
</dbReference>
<dbReference type="GO" id="GO:0051213">
    <property type="term" value="F:dioxygenase activity"/>
    <property type="evidence" value="ECO:0007669"/>
    <property type="project" value="UniProtKB-KW"/>
</dbReference>
<dbReference type="GO" id="GO:0016651">
    <property type="term" value="F:oxidoreductase activity, acting on NAD(P)H"/>
    <property type="evidence" value="ECO:0007669"/>
    <property type="project" value="TreeGrafter"/>
</dbReference>
<keyword evidence="2" id="KW-0285">Flavoprotein</keyword>
<dbReference type="RefSeq" id="WP_091757900.1">
    <property type="nucleotide sequence ID" value="NZ_FOHB01000003.1"/>
</dbReference>
<evidence type="ECO:0000259" key="6">
    <source>
        <dbReference type="Pfam" id="PF14759"/>
    </source>
</evidence>
<dbReference type="InterPro" id="IPR036188">
    <property type="entry name" value="FAD/NAD-bd_sf"/>
</dbReference>
<reference evidence="8" key="1">
    <citation type="submission" date="2016-10" db="EMBL/GenBank/DDBJ databases">
        <authorList>
            <person name="Varghese N."/>
            <person name="Submissions S."/>
        </authorList>
    </citation>
    <scope>NUCLEOTIDE SEQUENCE [LARGE SCALE GENOMIC DNA]</scope>
    <source>
        <strain evidence="8">CGMCC 1.6963</strain>
    </source>
</reference>
<dbReference type="AlphaFoldDB" id="A0A1H9UUW0"/>
<dbReference type="Gene3D" id="3.30.390.30">
    <property type="match status" value="1"/>
</dbReference>
<dbReference type="OrthoDB" id="1145at2"/>
<dbReference type="InterPro" id="IPR028202">
    <property type="entry name" value="Reductase_C"/>
</dbReference>
<evidence type="ECO:0000256" key="1">
    <source>
        <dbReference type="ARBA" id="ARBA00001974"/>
    </source>
</evidence>
<evidence type="ECO:0000259" key="5">
    <source>
        <dbReference type="Pfam" id="PF07992"/>
    </source>
</evidence>
<feature type="domain" description="Reductase C-terminal" evidence="6">
    <location>
        <begin position="323"/>
        <end position="407"/>
    </location>
</feature>
<dbReference type="PANTHER" id="PTHR43557:SF2">
    <property type="entry name" value="RIESKE DOMAIN-CONTAINING PROTEIN-RELATED"/>
    <property type="match status" value="1"/>
</dbReference>
<dbReference type="EMBL" id="FOHB01000003">
    <property type="protein sequence ID" value="SES12914.1"/>
    <property type="molecule type" value="Genomic_DNA"/>
</dbReference>
<dbReference type="PRINTS" id="PR00368">
    <property type="entry name" value="FADPNR"/>
</dbReference>
<dbReference type="Proteomes" id="UP000199019">
    <property type="component" value="Unassembled WGS sequence"/>
</dbReference>
<evidence type="ECO:0000313" key="8">
    <source>
        <dbReference type="Proteomes" id="UP000199019"/>
    </source>
</evidence>
<dbReference type="Gene3D" id="3.50.50.60">
    <property type="entry name" value="FAD/NAD(P)-binding domain"/>
    <property type="match status" value="2"/>
</dbReference>
<dbReference type="InterPro" id="IPR023753">
    <property type="entry name" value="FAD/NAD-binding_dom"/>
</dbReference>
<accession>A0A1H9UUW0</accession>